<evidence type="ECO:0000259" key="2">
    <source>
        <dbReference type="SMART" id="SM01058"/>
    </source>
</evidence>
<feature type="domain" description="CarD-like/TRCF RNAP-interacting" evidence="2">
    <location>
        <begin position="286"/>
        <end position="396"/>
    </location>
</feature>
<dbReference type="EMBL" id="AP027142">
    <property type="protein sequence ID" value="BDV34729.1"/>
    <property type="molecule type" value="Genomic_DNA"/>
</dbReference>
<organism evidence="3 4">
    <name type="scientific">Methylocystis iwaonis</name>
    <dbReference type="NCBI Taxonomy" id="2885079"/>
    <lineage>
        <taxon>Bacteria</taxon>
        <taxon>Pseudomonadati</taxon>
        <taxon>Pseudomonadota</taxon>
        <taxon>Alphaproteobacteria</taxon>
        <taxon>Hyphomicrobiales</taxon>
        <taxon>Methylocystaceae</taxon>
        <taxon>Methylocystis</taxon>
    </lineage>
</organism>
<evidence type="ECO:0000313" key="4">
    <source>
        <dbReference type="Proteomes" id="UP001317629"/>
    </source>
</evidence>
<accession>A0ABM8E9S3</accession>
<feature type="compositionally biased region" description="Acidic residues" evidence="1">
    <location>
        <begin position="455"/>
        <end position="471"/>
    </location>
</feature>
<feature type="compositionally biased region" description="Low complexity" evidence="1">
    <location>
        <begin position="158"/>
        <end position="180"/>
    </location>
</feature>
<dbReference type="SUPFAM" id="SSF141259">
    <property type="entry name" value="CarD-like"/>
    <property type="match status" value="1"/>
</dbReference>
<feature type="region of interest" description="Disordered" evidence="1">
    <location>
        <begin position="129"/>
        <end position="282"/>
    </location>
</feature>
<dbReference type="Gene3D" id="2.40.10.170">
    <property type="match status" value="1"/>
</dbReference>
<dbReference type="InterPro" id="IPR052531">
    <property type="entry name" value="CarD-like_regulator"/>
</dbReference>
<feature type="compositionally biased region" description="Low complexity" evidence="1">
    <location>
        <begin position="268"/>
        <end position="281"/>
    </location>
</feature>
<feature type="compositionally biased region" description="Low complexity" evidence="1">
    <location>
        <begin position="67"/>
        <end position="101"/>
    </location>
</feature>
<feature type="compositionally biased region" description="Low complexity" evidence="1">
    <location>
        <begin position="20"/>
        <end position="59"/>
    </location>
</feature>
<dbReference type="Pfam" id="PF21095">
    <property type="entry name" value="CarD_C"/>
    <property type="match status" value="1"/>
</dbReference>
<dbReference type="PANTHER" id="PTHR38447:SF1">
    <property type="entry name" value="RNA POLYMERASE-BINDING TRANSCRIPTION FACTOR CARD"/>
    <property type="match status" value="1"/>
</dbReference>
<dbReference type="InterPro" id="IPR042215">
    <property type="entry name" value="CarD-like_C"/>
</dbReference>
<feature type="compositionally biased region" description="Basic and acidic residues" evidence="1">
    <location>
        <begin position="239"/>
        <end position="250"/>
    </location>
</feature>
<feature type="compositionally biased region" description="Basic and acidic residues" evidence="1">
    <location>
        <begin position="1"/>
        <end position="11"/>
    </location>
</feature>
<keyword evidence="4" id="KW-1185">Reference proteome</keyword>
<proteinExistence type="predicted"/>
<dbReference type="SMART" id="SM01058">
    <property type="entry name" value="CarD_TRCF"/>
    <property type="match status" value="1"/>
</dbReference>
<dbReference type="Gene3D" id="1.20.58.1290">
    <property type="entry name" value="CarD-like, C-terminal domain"/>
    <property type="match status" value="1"/>
</dbReference>
<protein>
    <recommendedName>
        <fullName evidence="2">CarD-like/TRCF RNAP-interacting domain-containing protein</fullName>
    </recommendedName>
</protein>
<feature type="region of interest" description="Disordered" evidence="1">
    <location>
        <begin position="444"/>
        <end position="471"/>
    </location>
</feature>
<dbReference type="InterPro" id="IPR003711">
    <property type="entry name" value="CarD-like/TRCF_RID"/>
</dbReference>
<feature type="region of interest" description="Disordered" evidence="1">
    <location>
        <begin position="1"/>
        <end position="103"/>
    </location>
</feature>
<evidence type="ECO:0000313" key="3">
    <source>
        <dbReference type="EMBL" id="BDV34729.1"/>
    </source>
</evidence>
<dbReference type="Proteomes" id="UP001317629">
    <property type="component" value="Chromosome"/>
</dbReference>
<name>A0ABM8E9S3_9HYPH</name>
<evidence type="ECO:0000256" key="1">
    <source>
        <dbReference type="SAM" id="MobiDB-lite"/>
    </source>
</evidence>
<sequence>MPSAKKNDITKKGVGATATSARSQGSASKSGKAARPVAATSDGAKTSKSAAKSAKTAAKTRVEAPVTTAAKATTKTSGKSGADAAARSAAASGARASALAKNVAARGTVAAAPGKAGAKTVKSAAKTAATAAVKSDEKITPAKAHKTAASIEKPKPVAKPAAAPASEKAAPEKALATAPARKAEATRTSEPVTSAAAHKPAPAAAVAPARDAKPPFPAKPAAPAAAAAAGKTSSTTTAGEDKKLAKRNEPPVETATPVAAEKTVTDSKAVVRPAPAKTKPAAQKHGFKLNEFIVYPAHGVGQIIGVETQEVAGFSLELFVVSFIKDKMILKVPTSKIANVGMRKLAETGVVDKALTTLSGRARIKRTMWSRRAQEYEAKINSGDLVTIAEVVRDLYRSDTQPEQSYSERQLYEAALDRMAREVAAVRKLIDSEALKVIESFLQKGPRRGAKADAEAEAADDGDEEDVDRAA</sequence>
<dbReference type="InterPro" id="IPR036101">
    <property type="entry name" value="CarD-like/TRCF_RID_sf"/>
</dbReference>
<feature type="compositionally biased region" description="Low complexity" evidence="1">
    <location>
        <begin position="195"/>
        <end position="209"/>
    </location>
</feature>
<gene>
    <name evidence="3" type="ORF">SS37A_22580</name>
</gene>
<dbReference type="InterPro" id="IPR048792">
    <property type="entry name" value="CarD_C"/>
</dbReference>
<reference evidence="3 4" key="1">
    <citation type="journal article" date="2023" name="Int. J. Syst. Evol. Microbiol.">
        <title>Methylocystis iwaonis sp. nov., a type II methane-oxidizing bacterium from surface soil of a rice paddy field in Japan, and emended description of the genus Methylocystis (ex Whittenbury et al. 1970) Bowman et al. 1993.</title>
        <authorList>
            <person name="Kaise H."/>
            <person name="Sawadogo J.B."/>
            <person name="Alam M.S."/>
            <person name="Ueno C."/>
            <person name="Dianou D."/>
            <person name="Shinjo R."/>
            <person name="Asakawa S."/>
        </authorList>
    </citation>
    <scope>NUCLEOTIDE SEQUENCE [LARGE SCALE GENOMIC DNA]</scope>
    <source>
        <strain evidence="3 4">SS37A-Re</strain>
    </source>
</reference>
<dbReference type="PANTHER" id="PTHR38447">
    <property type="entry name" value="TRANSCRIPTION FACTOR YDEB-RELATED"/>
    <property type="match status" value="1"/>
</dbReference>
<dbReference type="Pfam" id="PF02559">
    <property type="entry name" value="CarD_TRCF_RID"/>
    <property type="match status" value="1"/>
</dbReference>